<dbReference type="Proteomes" id="UP000230790">
    <property type="component" value="Unassembled WGS sequence"/>
</dbReference>
<comment type="caution">
    <text evidence="2">The sequence shown here is derived from an EMBL/GenBank/DDBJ whole genome shotgun (WGS) entry which is preliminary data.</text>
</comment>
<feature type="non-terminal residue" evidence="2">
    <location>
        <position position="1"/>
    </location>
</feature>
<sequence length="107" mass="12126">IFYLTRNYRSLQPILDAGAAVMSGDPRAAERPPLVAQRNGGGAHTVVEWAAPRSQDEYAALARDILRRVRLRNRWLASGCAARCRMPRSGTMRRVARRPPLSTRQWR</sequence>
<feature type="region of interest" description="Disordered" evidence="1">
    <location>
        <begin position="88"/>
        <end position="107"/>
    </location>
</feature>
<proteinExistence type="predicted"/>
<protein>
    <submittedName>
        <fullName evidence="2">Uncharacterized protein</fullName>
    </submittedName>
</protein>
<evidence type="ECO:0000313" key="3">
    <source>
        <dbReference type="Proteomes" id="UP000230790"/>
    </source>
</evidence>
<name>A0A2M8Q6A1_9CHLR</name>
<accession>A0A2M8Q6A1</accession>
<reference evidence="2 3" key="1">
    <citation type="submission" date="2017-11" db="EMBL/GenBank/DDBJ databases">
        <title>Evolution of Phototrophy in the Chloroflexi Phylum Driven by Horizontal Gene Transfer.</title>
        <authorList>
            <person name="Ward L.M."/>
            <person name="Hemp J."/>
            <person name="Shih P.M."/>
            <person name="Mcglynn S.E."/>
            <person name="Fischer W."/>
        </authorList>
    </citation>
    <scope>NUCLEOTIDE SEQUENCE [LARGE SCALE GENOMIC DNA]</scope>
    <source>
        <strain evidence="2">JP3_7</strain>
    </source>
</reference>
<dbReference type="Gene3D" id="3.40.50.300">
    <property type="entry name" value="P-loop containing nucleotide triphosphate hydrolases"/>
    <property type="match status" value="1"/>
</dbReference>
<evidence type="ECO:0000313" key="2">
    <source>
        <dbReference type="EMBL" id="PJF45329.1"/>
    </source>
</evidence>
<dbReference type="InterPro" id="IPR027417">
    <property type="entry name" value="P-loop_NTPase"/>
</dbReference>
<evidence type="ECO:0000256" key="1">
    <source>
        <dbReference type="SAM" id="MobiDB-lite"/>
    </source>
</evidence>
<dbReference type="EMBL" id="PGTN01001203">
    <property type="protein sequence ID" value="PJF45329.1"/>
    <property type="molecule type" value="Genomic_DNA"/>
</dbReference>
<organism evidence="2 3">
    <name type="scientific">Candidatus Thermofonsia Clade 3 bacterium</name>
    <dbReference type="NCBI Taxonomy" id="2364212"/>
    <lineage>
        <taxon>Bacteria</taxon>
        <taxon>Bacillati</taxon>
        <taxon>Chloroflexota</taxon>
        <taxon>Candidatus Thermofontia</taxon>
        <taxon>Candidatus Thermofonsia Clade 3</taxon>
    </lineage>
</organism>
<feature type="non-terminal residue" evidence="2">
    <location>
        <position position="107"/>
    </location>
</feature>
<dbReference type="AlphaFoldDB" id="A0A2M8Q6A1"/>
<gene>
    <name evidence="2" type="ORF">CUN48_19440</name>
</gene>